<comment type="caution">
    <text evidence="2">The sequence shown here is derived from an EMBL/GenBank/DDBJ whole genome shotgun (WGS) entry which is preliminary data.</text>
</comment>
<protein>
    <submittedName>
        <fullName evidence="2">Uncharacterized protein</fullName>
    </submittedName>
</protein>
<proteinExistence type="predicted"/>
<dbReference type="Proteomes" id="UP001180020">
    <property type="component" value="Unassembled WGS sequence"/>
</dbReference>
<evidence type="ECO:0000313" key="2">
    <source>
        <dbReference type="EMBL" id="KAK1296951.1"/>
    </source>
</evidence>
<evidence type="ECO:0000256" key="1">
    <source>
        <dbReference type="SAM" id="MobiDB-lite"/>
    </source>
</evidence>
<evidence type="ECO:0000313" key="3">
    <source>
        <dbReference type="Proteomes" id="UP001180020"/>
    </source>
</evidence>
<feature type="region of interest" description="Disordered" evidence="1">
    <location>
        <begin position="67"/>
        <end position="103"/>
    </location>
</feature>
<accession>A0AAV9D7Q7</accession>
<name>A0AAV9D7Q7_ACOCL</name>
<reference evidence="2" key="1">
    <citation type="journal article" date="2023" name="Nat. Commun.">
        <title>Diploid and tetraploid genomes of Acorus and the evolution of monocots.</title>
        <authorList>
            <person name="Ma L."/>
            <person name="Liu K.W."/>
            <person name="Li Z."/>
            <person name="Hsiao Y.Y."/>
            <person name="Qi Y."/>
            <person name="Fu T."/>
            <person name="Tang G.D."/>
            <person name="Zhang D."/>
            <person name="Sun W.H."/>
            <person name="Liu D.K."/>
            <person name="Li Y."/>
            <person name="Chen G.Z."/>
            <person name="Liu X.D."/>
            <person name="Liao X.Y."/>
            <person name="Jiang Y.T."/>
            <person name="Yu X."/>
            <person name="Hao Y."/>
            <person name="Huang J."/>
            <person name="Zhao X.W."/>
            <person name="Ke S."/>
            <person name="Chen Y.Y."/>
            <person name="Wu W.L."/>
            <person name="Hsu J.L."/>
            <person name="Lin Y.F."/>
            <person name="Huang M.D."/>
            <person name="Li C.Y."/>
            <person name="Huang L."/>
            <person name="Wang Z.W."/>
            <person name="Zhao X."/>
            <person name="Zhong W.Y."/>
            <person name="Peng D.H."/>
            <person name="Ahmad S."/>
            <person name="Lan S."/>
            <person name="Zhang J.S."/>
            <person name="Tsai W.C."/>
            <person name="Van de Peer Y."/>
            <person name="Liu Z.J."/>
        </authorList>
    </citation>
    <scope>NUCLEOTIDE SEQUENCE</scope>
    <source>
        <strain evidence="2">CP</strain>
    </source>
</reference>
<reference evidence="2" key="2">
    <citation type="submission" date="2023-06" db="EMBL/GenBank/DDBJ databases">
        <authorList>
            <person name="Ma L."/>
            <person name="Liu K.-W."/>
            <person name="Li Z."/>
            <person name="Hsiao Y.-Y."/>
            <person name="Qi Y."/>
            <person name="Fu T."/>
            <person name="Tang G."/>
            <person name="Zhang D."/>
            <person name="Sun W.-H."/>
            <person name="Liu D.-K."/>
            <person name="Li Y."/>
            <person name="Chen G.-Z."/>
            <person name="Liu X.-D."/>
            <person name="Liao X.-Y."/>
            <person name="Jiang Y.-T."/>
            <person name="Yu X."/>
            <person name="Hao Y."/>
            <person name="Huang J."/>
            <person name="Zhao X.-W."/>
            <person name="Ke S."/>
            <person name="Chen Y.-Y."/>
            <person name="Wu W.-L."/>
            <person name="Hsu J.-L."/>
            <person name="Lin Y.-F."/>
            <person name="Huang M.-D."/>
            <person name="Li C.-Y."/>
            <person name="Huang L."/>
            <person name="Wang Z.-W."/>
            <person name="Zhao X."/>
            <person name="Zhong W.-Y."/>
            <person name="Peng D.-H."/>
            <person name="Ahmad S."/>
            <person name="Lan S."/>
            <person name="Zhang J.-S."/>
            <person name="Tsai W.-C."/>
            <person name="Van De Peer Y."/>
            <person name="Liu Z.-J."/>
        </authorList>
    </citation>
    <scope>NUCLEOTIDE SEQUENCE</scope>
    <source>
        <strain evidence="2">CP</strain>
        <tissue evidence="2">Leaves</tissue>
    </source>
</reference>
<dbReference type="AlphaFoldDB" id="A0AAV9D7Q7"/>
<sequence>MNDGASRVTLEKRRKAMVKKMRESIMLRDIPRSMVIYAPEKEEPVEVWPDKVEVEALPLISSTSLNLSIPKGSRSRGTSGAALRERIGQSRSKSLPLDSSRGG</sequence>
<gene>
    <name evidence="2" type="ORF">QJS10_CPB15g01736</name>
</gene>
<organism evidence="2 3">
    <name type="scientific">Acorus calamus</name>
    <name type="common">Sweet flag</name>
    <dbReference type="NCBI Taxonomy" id="4465"/>
    <lineage>
        <taxon>Eukaryota</taxon>
        <taxon>Viridiplantae</taxon>
        <taxon>Streptophyta</taxon>
        <taxon>Embryophyta</taxon>
        <taxon>Tracheophyta</taxon>
        <taxon>Spermatophyta</taxon>
        <taxon>Magnoliopsida</taxon>
        <taxon>Liliopsida</taxon>
        <taxon>Acoraceae</taxon>
        <taxon>Acorus</taxon>
    </lineage>
</organism>
<keyword evidence="3" id="KW-1185">Reference proteome</keyword>
<dbReference type="EMBL" id="JAUJYO010000015">
    <property type="protein sequence ID" value="KAK1296951.1"/>
    <property type="molecule type" value="Genomic_DNA"/>
</dbReference>